<name>A0A7M2JFC1_PSEFL</name>
<proteinExistence type="predicted"/>
<sequence length="115" mass="13027">MNPYVHLRRAYALKKLTQVFETFVGIALTEPLEAGQRSHNTQTISHWLDQLQGSPPQALTHTLFKQMNGARRQGNQRRFNSQTVLLQLLVESNLALDLAAYSAFMCRETVRQAGS</sequence>
<evidence type="ECO:0000313" key="2">
    <source>
        <dbReference type="Proteomes" id="UP000593833"/>
    </source>
</evidence>
<organism evidence="1 2">
    <name type="scientific">Pseudomonas fluorescens</name>
    <dbReference type="NCBI Taxonomy" id="294"/>
    <lineage>
        <taxon>Bacteria</taxon>
        <taxon>Pseudomonadati</taxon>
        <taxon>Pseudomonadota</taxon>
        <taxon>Gammaproteobacteria</taxon>
        <taxon>Pseudomonadales</taxon>
        <taxon>Pseudomonadaceae</taxon>
        <taxon>Pseudomonas</taxon>
    </lineage>
</organism>
<dbReference type="AlphaFoldDB" id="A0A7M2JFC1"/>
<dbReference type="Proteomes" id="UP000593833">
    <property type="component" value="Chromosome"/>
</dbReference>
<accession>A0A7M2JFC1</accession>
<reference evidence="1 2" key="1">
    <citation type="submission" date="2020-10" db="EMBL/GenBank/DDBJ databases">
        <title>Complete genome sequence of a novel Pseudomonas fluorescens strain isolated from the flower of kumarahou (Pomaderris kumeraho).</title>
        <authorList>
            <person name="Summers M.C."/>
            <person name="Nowak V."/>
            <person name="Fairhurst M.J."/>
            <person name="Owen J.G."/>
            <person name="Gerth M.L."/>
            <person name="Patrick W.M."/>
        </authorList>
    </citation>
    <scope>NUCLEOTIDE SEQUENCE [LARGE SCALE GENOMIC DNA]</scope>
    <source>
        <strain evidence="1 2">KF1</strain>
    </source>
</reference>
<protein>
    <submittedName>
        <fullName evidence="1">Uncharacterized protein</fullName>
    </submittedName>
</protein>
<gene>
    <name evidence="1" type="ORF">IM720_13515</name>
</gene>
<dbReference type="RefSeq" id="WP_193690517.1">
    <property type="nucleotide sequence ID" value="NZ_CP063233.1"/>
</dbReference>
<evidence type="ECO:0000313" key="1">
    <source>
        <dbReference type="EMBL" id="QOU07696.1"/>
    </source>
</evidence>
<dbReference type="EMBL" id="CP063233">
    <property type="protein sequence ID" value="QOU07696.1"/>
    <property type="molecule type" value="Genomic_DNA"/>
</dbReference>